<proteinExistence type="predicted"/>
<dbReference type="EMBL" id="QGKV02000759">
    <property type="protein sequence ID" value="KAF3565065.1"/>
    <property type="molecule type" value="Genomic_DNA"/>
</dbReference>
<keyword evidence="2" id="KW-1185">Reference proteome</keyword>
<evidence type="ECO:0000313" key="1">
    <source>
        <dbReference type="EMBL" id="KAF3565065.1"/>
    </source>
</evidence>
<accession>A0ABQ7D282</accession>
<name>A0ABQ7D282_BRACR</name>
<dbReference type="Proteomes" id="UP000266723">
    <property type="component" value="Unassembled WGS sequence"/>
</dbReference>
<comment type="caution">
    <text evidence="1">The sequence shown here is derived from an EMBL/GenBank/DDBJ whole genome shotgun (WGS) entry which is preliminary data.</text>
</comment>
<reference evidence="1 2" key="1">
    <citation type="journal article" date="2020" name="BMC Genomics">
        <title>Intraspecific diversification of the crop wild relative Brassica cretica Lam. using demographic model selection.</title>
        <authorList>
            <person name="Kioukis A."/>
            <person name="Michalopoulou V.A."/>
            <person name="Briers L."/>
            <person name="Pirintsos S."/>
            <person name="Studholme D.J."/>
            <person name="Pavlidis P."/>
            <person name="Sarris P.F."/>
        </authorList>
    </citation>
    <scope>NUCLEOTIDE SEQUENCE [LARGE SCALE GENOMIC DNA]</scope>
    <source>
        <strain evidence="2">cv. PFS-1207/04</strain>
    </source>
</reference>
<sequence>MTEFNFLCCANYETILRGLSHPKFCIAEKLYENWFSSTAKVVVCVLKLWRIEWGEGCLSYITNFEECLDILFDPQIPDIVYFKSIFVEISCVSNGTVAEKLYENWFSSTAKVVVCVLKLWRIEWGEGCLSYITNFEECLDILFDPQIPDIVYFKSM</sequence>
<gene>
    <name evidence="1" type="ORF">DY000_02014770</name>
</gene>
<evidence type="ECO:0000313" key="2">
    <source>
        <dbReference type="Proteomes" id="UP000266723"/>
    </source>
</evidence>
<organism evidence="1 2">
    <name type="scientific">Brassica cretica</name>
    <name type="common">Mustard</name>
    <dbReference type="NCBI Taxonomy" id="69181"/>
    <lineage>
        <taxon>Eukaryota</taxon>
        <taxon>Viridiplantae</taxon>
        <taxon>Streptophyta</taxon>
        <taxon>Embryophyta</taxon>
        <taxon>Tracheophyta</taxon>
        <taxon>Spermatophyta</taxon>
        <taxon>Magnoliopsida</taxon>
        <taxon>eudicotyledons</taxon>
        <taxon>Gunneridae</taxon>
        <taxon>Pentapetalae</taxon>
        <taxon>rosids</taxon>
        <taxon>malvids</taxon>
        <taxon>Brassicales</taxon>
        <taxon>Brassicaceae</taxon>
        <taxon>Brassiceae</taxon>
        <taxon>Brassica</taxon>
    </lineage>
</organism>
<protein>
    <submittedName>
        <fullName evidence="1">Uncharacterized protein</fullName>
    </submittedName>
</protein>